<dbReference type="InterPro" id="IPR023214">
    <property type="entry name" value="HAD_sf"/>
</dbReference>
<evidence type="ECO:0000313" key="6">
    <source>
        <dbReference type="Proteomes" id="UP001241758"/>
    </source>
</evidence>
<dbReference type="Gene3D" id="1.20.1440.100">
    <property type="entry name" value="SG protein - dephosphorylation function"/>
    <property type="match status" value="1"/>
</dbReference>
<comment type="caution">
    <text evidence="5">The sequence shown here is derived from an EMBL/GenBank/DDBJ whole genome shotgun (WGS) entry which is preliminary data.</text>
</comment>
<evidence type="ECO:0000256" key="1">
    <source>
        <dbReference type="ARBA" id="ARBA00009184"/>
    </source>
</evidence>
<proteinExistence type="inferred from homology"/>
<dbReference type="GO" id="GO:0016787">
    <property type="term" value="F:hydrolase activity"/>
    <property type="evidence" value="ECO:0007669"/>
    <property type="project" value="UniProtKB-KW"/>
</dbReference>
<keyword evidence="4" id="KW-0460">Magnesium</keyword>
<dbReference type="EMBL" id="JASCTH010000010">
    <property type="protein sequence ID" value="MDI6100397.1"/>
    <property type="molecule type" value="Genomic_DNA"/>
</dbReference>
<dbReference type="PANTHER" id="PTHR43344">
    <property type="entry name" value="PHOSPHOSERINE PHOSPHATASE"/>
    <property type="match status" value="1"/>
</dbReference>
<dbReference type="NCBIfam" id="TIGR01490">
    <property type="entry name" value="HAD-SF-IB-hyp1"/>
    <property type="match status" value="1"/>
</dbReference>
<keyword evidence="2" id="KW-0479">Metal-binding</keyword>
<dbReference type="RefSeq" id="WP_282761143.1">
    <property type="nucleotide sequence ID" value="NZ_JASCTH010000010.1"/>
</dbReference>
<dbReference type="InterPro" id="IPR006385">
    <property type="entry name" value="HAD_hydro_SerB1"/>
</dbReference>
<evidence type="ECO:0000313" key="5">
    <source>
        <dbReference type="EMBL" id="MDI6100397.1"/>
    </source>
</evidence>
<sequence>MRRAGTRPVAFFDVDETLIAVKSMFDFLDYHRRHGGAARPVPPLPAGWRGSRTELNRAYYRGYAGVSWARLLEEGRRWYADLCRRPRPFIAGGLDALHRHRAAGHAVVLVSGSFLPCLGPLARHLGADSLVCARPEVTALGTLTGEIRRPVIGPAKAAAADRILAERQVHPDDCFAYADHASDLDLLDAVGHPHVVGDDPVLRRHARERGWPVLPAHLVPAPPATCGPHLDLEEMTS</sequence>
<accession>A0ABT6WKX7</accession>
<name>A0ABT6WKX7_9ACTN</name>
<dbReference type="SUPFAM" id="SSF56784">
    <property type="entry name" value="HAD-like"/>
    <property type="match status" value="1"/>
</dbReference>
<organism evidence="5 6">
    <name type="scientific">Actinoplanes sandaracinus</name>
    <dbReference type="NCBI Taxonomy" id="3045177"/>
    <lineage>
        <taxon>Bacteria</taxon>
        <taxon>Bacillati</taxon>
        <taxon>Actinomycetota</taxon>
        <taxon>Actinomycetes</taxon>
        <taxon>Micromonosporales</taxon>
        <taxon>Micromonosporaceae</taxon>
        <taxon>Actinoplanes</taxon>
    </lineage>
</organism>
<dbReference type="Proteomes" id="UP001241758">
    <property type="component" value="Unassembled WGS sequence"/>
</dbReference>
<dbReference type="Gene3D" id="3.40.50.1000">
    <property type="entry name" value="HAD superfamily/HAD-like"/>
    <property type="match status" value="1"/>
</dbReference>
<reference evidence="5 6" key="1">
    <citation type="submission" date="2023-05" db="EMBL/GenBank/DDBJ databases">
        <title>Actinoplanes sp. NEAU-A12 genome sequencing.</title>
        <authorList>
            <person name="Wang Z.-S."/>
        </authorList>
    </citation>
    <scope>NUCLEOTIDE SEQUENCE [LARGE SCALE GENOMIC DNA]</scope>
    <source>
        <strain evidence="5 6">NEAU-A12</strain>
    </source>
</reference>
<comment type="similarity">
    <text evidence="1">Belongs to the HAD-like hydrolase superfamily. SerB family.</text>
</comment>
<dbReference type="InterPro" id="IPR036412">
    <property type="entry name" value="HAD-like_sf"/>
</dbReference>
<keyword evidence="3 5" id="KW-0378">Hydrolase</keyword>
<evidence type="ECO:0000256" key="4">
    <source>
        <dbReference type="ARBA" id="ARBA00022842"/>
    </source>
</evidence>
<evidence type="ECO:0000256" key="3">
    <source>
        <dbReference type="ARBA" id="ARBA00022801"/>
    </source>
</evidence>
<dbReference type="InterPro" id="IPR050582">
    <property type="entry name" value="HAD-like_SerB"/>
</dbReference>
<keyword evidence="6" id="KW-1185">Reference proteome</keyword>
<dbReference type="NCBIfam" id="TIGR01488">
    <property type="entry name" value="HAD-SF-IB"/>
    <property type="match status" value="1"/>
</dbReference>
<evidence type="ECO:0000256" key="2">
    <source>
        <dbReference type="ARBA" id="ARBA00022723"/>
    </source>
</evidence>
<dbReference type="Pfam" id="PF12710">
    <property type="entry name" value="HAD"/>
    <property type="match status" value="1"/>
</dbReference>
<dbReference type="PANTHER" id="PTHR43344:SF13">
    <property type="entry name" value="PHOSPHATASE RV3661-RELATED"/>
    <property type="match status" value="1"/>
</dbReference>
<gene>
    <name evidence="5" type="ORF">QLQ12_17455</name>
</gene>
<protein>
    <submittedName>
        <fullName evidence="5">HAD-IB family hydrolase</fullName>
    </submittedName>
</protein>